<dbReference type="AlphaFoldDB" id="A0A382QGA6"/>
<reference evidence="3" key="1">
    <citation type="submission" date="2018-05" db="EMBL/GenBank/DDBJ databases">
        <authorList>
            <person name="Lanie J.A."/>
            <person name="Ng W.-L."/>
            <person name="Kazmierczak K.M."/>
            <person name="Andrzejewski T.M."/>
            <person name="Davidsen T.M."/>
            <person name="Wayne K.J."/>
            <person name="Tettelin H."/>
            <person name="Glass J.I."/>
            <person name="Rusch D."/>
            <person name="Podicherti R."/>
            <person name="Tsui H.-C.T."/>
            <person name="Winkler M.E."/>
        </authorList>
    </citation>
    <scope>NUCLEOTIDE SEQUENCE</scope>
</reference>
<dbReference type="InterPro" id="IPR001874">
    <property type="entry name" value="DHquinase_II"/>
</dbReference>
<dbReference type="GO" id="GO:0019631">
    <property type="term" value="P:quinate catabolic process"/>
    <property type="evidence" value="ECO:0007669"/>
    <property type="project" value="TreeGrafter"/>
</dbReference>
<name>A0A382QGA6_9ZZZZ</name>
<evidence type="ECO:0000256" key="2">
    <source>
        <dbReference type="ARBA" id="ARBA00023239"/>
    </source>
</evidence>
<dbReference type="CDD" id="cd00466">
    <property type="entry name" value="DHQase_II"/>
    <property type="match status" value="1"/>
</dbReference>
<dbReference type="HAMAP" id="MF_00169">
    <property type="entry name" value="AroQ"/>
    <property type="match status" value="1"/>
</dbReference>
<dbReference type="GO" id="GO:0003855">
    <property type="term" value="F:3-dehydroquinate dehydratase activity"/>
    <property type="evidence" value="ECO:0007669"/>
    <property type="project" value="UniProtKB-EC"/>
</dbReference>
<keyword evidence="2" id="KW-0456">Lyase</keyword>
<gene>
    <name evidence="3" type="ORF">METZ01_LOCUS337418</name>
</gene>
<dbReference type="EC" id="4.2.1.10" evidence="1"/>
<evidence type="ECO:0000313" key="3">
    <source>
        <dbReference type="EMBL" id="SVC84564.1"/>
    </source>
</evidence>
<sequence>MGTREPEIYGPETLEELMMWLETSQQGSNHSFKFFQSNHEGEIIDTIHDERHWATGILINPAAFTHYSYAIRDAISAVEIPTVEVHLSDL</sequence>
<dbReference type="InterPro" id="IPR036441">
    <property type="entry name" value="DHquinase_II_sf"/>
</dbReference>
<dbReference type="EMBL" id="UINC01114330">
    <property type="protein sequence ID" value="SVC84564.1"/>
    <property type="molecule type" value="Genomic_DNA"/>
</dbReference>
<proteinExistence type="inferred from homology"/>
<accession>A0A382QGA6</accession>
<evidence type="ECO:0000256" key="1">
    <source>
        <dbReference type="ARBA" id="ARBA00012060"/>
    </source>
</evidence>
<feature type="non-terminal residue" evidence="3">
    <location>
        <position position="90"/>
    </location>
</feature>
<dbReference type="Pfam" id="PF01220">
    <property type="entry name" value="DHquinase_II"/>
    <property type="match status" value="1"/>
</dbReference>
<dbReference type="Gene3D" id="3.40.50.9100">
    <property type="entry name" value="Dehydroquinase, class II"/>
    <property type="match status" value="1"/>
</dbReference>
<protein>
    <recommendedName>
        <fullName evidence="1">3-dehydroquinate dehydratase</fullName>
        <ecNumber evidence="1">4.2.1.10</ecNumber>
    </recommendedName>
</protein>
<organism evidence="3">
    <name type="scientific">marine metagenome</name>
    <dbReference type="NCBI Taxonomy" id="408172"/>
    <lineage>
        <taxon>unclassified sequences</taxon>
        <taxon>metagenomes</taxon>
        <taxon>ecological metagenomes</taxon>
    </lineage>
</organism>
<dbReference type="SUPFAM" id="SSF52304">
    <property type="entry name" value="Type II 3-dehydroquinate dehydratase"/>
    <property type="match status" value="1"/>
</dbReference>
<dbReference type="PANTHER" id="PTHR21272">
    <property type="entry name" value="CATABOLIC 3-DEHYDROQUINASE"/>
    <property type="match status" value="1"/>
</dbReference>
<dbReference type="PANTHER" id="PTHR21272:SF3">
    <property type="entry name" value="CATABOLIC 3-DEHYDROQUINASE"/>
    <property type="match status" value="1"/>
</dbReference>